<name>A0ABW8UEF7_9LACO</name>
<dbReference type="InterPro" id="IPR010998">
    <property type="entry name" value="Integrase_recombinase_N"/>
</dbReference>
<dbReference type="InterPro" id="IPR053864">
    <property type="entry name" value="DUF6933"/>
</dbReference>
<dbReference type="RefSeq" id="WP_407136769.1">
    <property type="nucleotide sequence ID" value="NZ_JBGQPK010000003.1"/>
</dbReference>
<evidence type="ECO:0000313" key="3">
    <source>
        <dbReference type="EMBL" id="MFL2028264.1"/>
    </source>
</evidence>
<gene>
    <name evidence="3" type="ORF">ACEN34_01400</name>
</gene>
<organism evidence="3 4">
    <name type="scientific">Loigolactobacillus zhaoyuanensis</name>
    <dbReference type="NCBI Taxonomy" id="2486017"/>
    <lineage>
        <taxon>Bacteria</taxon>
        <taxon>Bacillati</taxon>
        <taxon>Bacillota</taxon>
        <taxon>Bacilli</taxon>
        <taxon>Lactobacillales</taxon>
        <taxon>Lactobacillaceae</taxon>
        <taxon>Loigolactobacillus</taxon>
    </lineage>
</organism>
<proteinExistence type="predicted"/>
<dbReference type="EMBL" id="JBGQPK010000003">
    <property type="protein sequence ID" value="MFL2028264.1"/>
    <property type="molecule type" value="Genomic_DNA"/>
</dbReference>
<keyword evidence="1" id="KW-0238">DNA-binding</keyword>
<evidence type="ECO:0000256" key="1">
    <source>
        <dbReference type="ARBA" id="ARBA00023125"/>
    </source>
</evidence>
<evidence type="ECO:0000313" key="4">
    <source>
        <dbReference type="Proteomes" id="UP001625389"/>
    </source>
</evidence>
<sequence length="349" mass="39367">MIINPTKKALPIFNRLTKVTDPAAAKNFAQANPFFSWHANYYTVQRKKVVVLANDLTYATVVLYDINAKNKKQLDQYIVAGIRAAFTLVGIADKQIDAYLDMAGKVELNAGFDRRVTGVITKLISMAELYGLTDPQQVIQTELMADLMQIPFLHTKYNFTEPAVTAAFKDNLVIVDSAKFAITNAYQVKKTWSSYHYWDKYENDQVLLADGDRYEKVMAAVQANNQLLLTEFKNYLSNAKGLSRKVVNKHAANSEIFINEFMLYYTIKTPLKAGDEVAEYLAEWFPRKIAYSPSDIQTNATSLRKFFDFLVISGEINQATGIAAKTAIKNGVNAGIEHMRLIDNLSDFF</sequence>
<reference evidence="3 4" key="1">
    <citation type="submission" date="2024-08" db="EMBL/GenBank/DDBJ databases">
        <authorList>
            <person name="Arias E."/>
        </authorList>
    </citation>
    <scope>NUCLEOTIDE SEQUENCE [LARGE SCALE GENOMIC DNA]</scope>
    <source>
        <strain evidence="3 4">FAM 25317</strain>
    </source>
</reference>
<dbReference type="Pfam" id="PF22016">
    <property type="entry name" value="DUF6933"/>
    <property type="match status" value="1"/>
</dbReference>
<dbReference type="Proteomes" id="UP001625389">
    <property type="component" value="Unassembled WGS sequence"/>
</dbReference>
<dbReference type="Gene3D" id="1.10.150.130">
    <property type="match status" value="1"/>
</dbReference>
<evidence type="ECO:0000259" key="2">
    <source>
        <dbReference type="Pfam" id="PF22016"/>
    </source>
</evidence>
<accession>A0ABW8UEF7</accession>
<comment type="caution">
    <text evidence="3">The sequence shown here is derived from an EMBL/GenBank/DDBJ whole genome shotgun (WGS) entry which is preliminary data.</text>
</comment>
<keyword evidence="4" id="KW-1185">Reference proteome</keyword>
<protein>
    <recommendedName>
        <fullName evidence="2">DUF6933 domain-containing protein</fullName>
    </recommendedName>
</protein>
<feature type="domain" description="DUF6933" evidence="2">
    <location>
        <begin position="3"/>
        <end position="158"/>
    </location>
</feature>